<dbReference type="Proteomes" id="UP000770785">
    <property type="component" value="Unassembled WGS sequence"/>
</dbReference>
<reference evidence="1 2" key="1">
    <citation type="submission" date="2020-03" db="EMBL/GenBank/DDBJ databases">
        <title>Genomic Encyclopedia of Type Strains, Phase IV (KMG-IV): sequencing the most valuable type-strain genomes for metagenomic binning, comparative biology and taxonomic classification.</title>
        <authorList>
            <person name="Goeker M."/>
        </authorList>
    </citation>
    <scope>NUCLEOTIDE SEQUENCE [LARGE SCALE GENOMIC DNA]</scope>
    <source>
        <strain evidence="1 2">DSM 105096</strain>
    </source>
</reference>
<proteinExistence type="predicted"/>
<protein>
    <submittedName>
        <fullName evidence="1">Uncharacterized protein</fullName>
    </submittedName>
</protein>
<sequence length="46" mass="4943">MIGGGGGVANKYLDNIKQTSCNPLPRPLSKGRGETRQLTTLVKMLQ</sequence>
<evidence type="ECO:0000313" key="1">
    <source>
        <dbReference type="EMBL" id="NJC27795.1"/>
    </source>
</evidence>
<organism evidence="1 2">
    <name type="scientific">Neolewinella antarctica</name>
    <dbReference type="NCBI Taxonomy" id="442734"/>
    <lineage>
        <taxon>Bacteria</taxon>
        <taxon>Pseudomonadati</taxon>
        <taxon>Bacteroidota</taxon>
        <taxon>Saprospiria</taxon>
        <taxon>Saprospirales</taxon>
        <taxon>Lewinellaceae</taxon>
        <taxon>Neolewinella</taxon>
    </lineage>
</organism>
<dbReference type="EMBL" id="JAATJH010000006">
    <property type="protein sequence ID" value="NJC27795.1"/>
    <property type="molecule type" value="Genomic_DNA"/>
</dbReference>
<accession>A0ABX0XER4</accession>
<keyword evidence="2" id="KW-1185">Reference proteome</keyword>
<name>A0ABX0XER4_9BACT</name>
<evidence type="ECO:0000313" key="2">
    <source>
        <dbReference type="Proteomes" id="UP000770785"/>
    </source>
</evidence>
<gene>
    <name evidence="1" type="ORF">GGR27_003313</name>
</gene>
<comment type="caution">
    <text evidence="1">The sequence shown here is derived from an EMBL/GenBank/DDBJ whole genome shotgun (WGS) entry which is preliminary data.</text>
</comment>